<organism evidence="7 8">
    <name type="scientific">Trichoplax adhaerens</name>
    <name type="common">Trichoplax reptans</name>
    <dbReference type="NCBI Taxonomy" id="10228"/>
    <lineage>
        <taxon>Eukaryota</taxon>
        <taxon>Metazoa</taxon>
        <taxon>Placozoa</taxon>
        <taxon>Uniplacotomia</taxon>
        <taxon>Trichoplacea</taxon>
        <taxon>Trichoplacidae</taxon>
        <taxon>Trichoplax</taxon>
    </lineage>
</organism>
<dbReference type="HOGENOM" id="CLU_001357_12_0_1"/>
<evidence type="ECO:0000256" key="2">
    <source>
        <dbReference type="ARBA" id="ARBA00022833"/>
    </source>
</evidence>
<gene>
    <name evidence="7" type="ORF">TRIADDRAFT_28417</name>
</gene>
<dbReference type="OMA" id="VENRHFH"/>
<reference evidence="7 8" key="1">
    <citation type="journal article" date="2008" name="Nature">
        <title>The Trichoplax genome and the nature of placozoans.</title>
        <authorList>
            <person name="Srivastava M."/>
            <person name="Begovic E."/>
            <person name="Chapman J."/>
            <person name="Putnam N.H."/>
            <person name="Hellsten U."/>
            <person name="Kawashima T."/>
            <person name="Kuo A."/>
            <person name="Mitros T."/>
            <person name="Salamov A."/>
            <person name="Carpenter M.L."/>
            <person name="Signorovitch A.Y."/>
            <person name="Moreno M.A."/>
            <person name="Kamm K."/>
            <person name="Grimwood J."/>
            <person name="Schmutz J."/>
            <person name="Shapiro H."/>
            <person name="Grigoriev I.V."/>
            <person name="Buss L.W."/>
            <person name="Schierwater B."/>
            <person name="Dellaporta S.L."/>
            <person name="Rokhsar D.S."/>
        </authorList>
    </citation>
    <scope>NUCLEOTIDE SEQUENCE [LARGE SCALE GENOMIC DNA]</scope>
    <source>
        <strain evidence="7 8">Grell-BS-1999</strain>
    </source>
</reference>
<dbReference type="SUPFAM" id="SSF57716">
    <property type="entry name" value="Glucocorticoid receptor-like (DNA-binding domain)"/>
    <property type="match status" value="3"/>
</dbReference>
<dbReference type="OrthoDB" id="1746725at2759"/>
<dbReference type="FunFam" id="2.10.110.10:FF:000055">
    <property type="entry name" value="Actin binding LIM protein 1"/>
    <property type="match status" value="1"/>
</dbReference>
<evidence type="ECO:0000256" key="4">
    <source>
        <dbReference type="PROSITE-ProRule" id="PRU00125"/>
    </source>
</evidence>
<dbReference type="GeneID" id="6755859"/>
<dbReference type="KEGG" id="tad:TRIADDRAFT_28417"/>
<dbReference type="GO" id="GO:0046872">
    <property type="term" value="F:metal ion binding"/>
    <property type="evidence" value="ECO:0007669"/>
    <property type="project" value="UniProtKB-KW"/>
</dbReference>
<keyword evidence="3 4" id="KW-0440">LIM domain</keyword>
<evidence type="ECO:0000313" key="7">
    <source>
        <dbReference type="EMBL" id="EDV22780.1"/>
    </source>
</evidence>
<dbReference type="PROSITE" id="PS50023">
    <property type="entry name" value="LIM_DOMAIN_2"/>
    <property type="match status" value="2"/>
</dbReference>
<keyword evidence="8" id="KW-1185">Reference proteome</keyword>
<dbReference type="SMART" id="SM00132">
    <property type="entry name" value="LIM"/>
    <property type="match status" value="3"/>
</dbReference>
<keyword evidence="2 4" id="KW-0862">Zinc</keyword>
<evidence type="ECO:0000256" key="3">
    <source>
        <dbReference type="ARBA" id="ARBA00023038"/>
    </source>
</evidence>
<dbReference type="PANTHER" id="PTHR24213">
    <property type="entry name" value="ACTIN-BINDING LIM PROTEIN"/>
    <property type="match status" value="1"/>
</dbReference>
<dbReference type="PROSITE" id="PS00478">
    <property type="entry name" value="LIM_DOMAIN_1"/>
    <property type="match status" value="3"/>
</dbReference>
<evidence type="ECO:0000256" key="1">
    <source>
        <dbReference type="ARBA" id="ARBA00022723"/>
    </source>
</evidence>
<dbReference type="AlphaFoldDB" id="B3S3F1"/>
<accession>B3S3F1</accession>
<evidence type="ECO:0000259" key="6">
    <source>
        <dbReference type="PROSITE" id="PS50023"/>
    </source>
</evidence>
<proteinExistence type="predicted"/>
<sequence>MNYSPQHHPNRFVNSISCRKCGRPCSGETLKVANDFFHSKCFTCKVCGVALVNAGYFSQGEDYYCVYDYHRIYGTRCNFCGGFIEGEAIKCAGEAFHKRCFDQKANRSLPSATNDKSPNKLQSRSPSSTKSSENIIYPKCGGCKQEIRGGQALIALDQQWHTWCFTCNRCGKQLSGEYLGRDGIPLCEDDYLKLYGIICAGCGHYIVGKFLEVGERNFHSECAHCVHCTETFREGQEILIYKDDLFHSSCLKSSALVRS</sequence>
<dbReference type="Gene3D" id="2.10.110.10">
    <property type="entry name" value="Cysteine Rich Protein"/>
    <property type="match status" value="4"/>
</dbReference>
<feature type="domain" description="LIM zinc-binding" evidence="6">
    <location>
        <begin position="16"/>
        <end position="75"/>
    </location>
</feature>
<feature type="region of interest" description="Disordered" evidence="5">
    <location>
        <begin position="108"/>
        <end position="133"/>
    </location>
</feature>
<dbReference type="PhylomeDB" id="B3S3F1"/>
<dbReference type="CDD" id="cd09329">
    <property type="entry name" value="LIM3_abLIM"/>
    <property type="match status" value="1"/>
</dbReference>
<dbReference type="InParanoid" id="B3S3F1"/>
<dbReference type="InterPro" id="IPR051618">
    <property type="entry name" value="Actin-binding_LIM"/>
</dbReference>
<feature type="domain" description="LIM zinc-binding" evidence="6">
    <location>
        <begin position="138"/>
        <end position="197"/>
    </location>
</feature>
<dbReference type="CDD" id="cd09327">
    <property type="entry name" value="LIM1_abLIM"/>
    <property type="match status" value="1"/>
</dbReference>
<dbReference type="RefSeq" id="XP_002114646.1">
    <property type="nucleotide sequence ID" value="XM_002114610.1"/>
</dbReference>
<keyword evidence="1 4" id="KW-0479">Metal-binding</keyword>
<dbReference type="Pfam" id="PF00412">
    <property type="entry name" value="LIM"/>
    <property type="match status" value="3"/>
</dbReference>
<evidence type="ECO:0000256" key="5">
    <source>
        <dbReference type="SAM" id="MobiDB-lite"/>
    </source>
</evidence>
<name>B3S3F1_TRIAD</name>
<dbReference type="Proteomes" id="UP000009022">
    <property type="component" value="Unassembled WGS sequence"/>
</dbReference>
<evidence type="ECO:0000313" key="8">
    <source>
        <dbReference type="Proteomes" id="UP000009022"/>
    </source>
</evidence>
<dbReference type="PANTHER" id="PTHR24213:SF9">
    <property type="entry name" value="UNCOORDINATED 115A, ISOFORM B-RELATED"/>
    <property type="match status" value="1"/>
</dbReference>
<protein>
    <recommendedName>
        <fullName evidence="6">LIM zinc-binding domain-containing protein</fullName>
    </recommendedName>
</protein>
<dbReference type="eggNOG" id="KOG1044">
    <property type="taxonomic scope" value="Eukaryota"/>
</dbReference>
<dbReference type="EMBL" id="DS985248">
    <property type="protein sequence ID" value="EDV22780.1"/>
    <property type="molecule type" value="Genomic_DNA"/>
</dbReference>
<dbReference type="InterPro" id="IPR001781">
    <property type="entry name" value="Znf_LIM"/>
</dbReference>
<dbReference type="CTD" id="6755859"/>